<dbReference type="Gene3D" id="3.40.50.1820">
    <property type="entry name" value="alpha/beta hydrolase"/>
    <property type="match status" value="1"/>
</dbReference>
<dbReference type="GO" id="GO:0016787">
    <property type="term" value="F:hydrolase activity"/>
    <property type="evidence" value="ECO:0007669"/>
    <property type="project" value="UniProtKB-KW"/>
</dbReference>
<dbReference type="InterPro" id="IPR050266">
    <property type="entry name" value="AB_hydrolase_sf"/>
</dbReference>
<dbReference type="SUPFAM" id="SSF53474">
    <property type="entry name" value="alpha/beta-Hydrolases"/>
    <property type="match status" value="1"/>
</dbReference>
<accession>A0ABR2UVQ3</accession>
<feature type="domain" description="AB hydrolase-1" evidence="1">
    <location>
        <begin position="102"/>
        <end position="310"/>
    </location>
</feature>
<sequence length="356" mass="38561">MKSRDGTQLRGSLEVAASARLLRDLTTTPELRAKDALGNMSPLSNPTRLLPVKIKHERIESFGAIREGPPTCSRLGSWGMASPNQTQELFFEERNKSGHLTILFLHGAGSCHLEWNAVASDAVLASHHLILVDLPHHSGSRDLIPFSLETAADAVANVITKHAHGGEAHVVGMSMGGFTALELVARHPHVVSSCFSSGAMPYQGVYKWFMQHPSALGAMNFVINRIPGLNELVERKQGLVVSPALKEAMVQNRSKALSAEVSDALGNRFGWETVERVANSGVRTCVVAGAKMDQVDGVKEMGRVLREAGQKKGVNNAAVVVQEAVHWWNIQLPGLFAHGVNAWVNSEKLPADFKDL</sequence>
<dbReference type="EMBL" id="JARVKF010000363">
    <property type="protein sequence ID" value="KAK9418666.1"/>
    <property type="molecule type" value="Genomic_DNA"/>
</dbReference>
<proteinExistence type="predicted"/>
<dbReference type="Pfam" id="PF12697">
    <property type="entry name" value="Abhydrolase_6"/>
    <property type="match status" value="1"/>
</dbReference>
<dbReference type="InterPro" id="IPR000073">
    <property type="entry name" value="AB_hydrolase_1"/>
</dbReference>
<evidence type="ECO:0000259" key="1">
    <source>
        <dbReference type="Pfam" id="PF12697"/>
    </source>
</evidence>
<comment type="caution">
    <text evidence="2">The sequence shown here is derived from an EMBL/GenBank/DDBJ whole genome shotgun (WGS) entry which is preliminary data.</text>
</comment>
<organism evidence="2 3">
    <name type="scientific">Seiridium unicorne</name>
    <dbReference type="NCBI Taxonomy" id="138068"/>
    <lineage>
        <taxon>Eukaryota</taxon>
        <taxon>Fungi</taxon>
        <taxon>Dikarya</taxon>
        <taxon>Ascomycota</taxon>
        <taxon>Pezizomycotina</taxon>
        <taxon>Sordariomycetes</taxon>
        <taxon>Xylariomycetidae</taxon>
        <taxon>Amphisphaeriales</taxon>
        <taxon>Sporocadaceae</taxon>
        <taxon>Seiridium</taxon>
    </lineage>
</organism>
<keyword evidence="3" id="KW-1185">Reference proteome</keyword>
<reference evidence="2 3" key="1">
    <citation type="journal article" date="2024" name="J. Plant Pathol.">
        <title>Sequence and assembly of the genome of Seiridium unicorne, isolate CBS 538.82, causal agent of cypress canker disease.</title>
        <authorList>
            <person name="Scali E."/>
            <person name="Rocca G.D."/>
            <person name="Danti R."/>
            <person name="Garbelotto M."/>
            <person name="Barberini S."/>
            <person name="Baroncelli R."/>
            <person name="Emiliani G."/>
        </authorList>
    </citation>
    <scope>NUCLEOTIDE SEQUENCE [LARGE SCALE GENOMIC DNA]</scope>
    <source>
        <strain evidence="2 3">BM-138-508</strain>
    </source>
</reference>
<dbReference type="PANTHER" id="PTHR43798:SF5">
    <property type="entry name" value="MONOACYLGLYCEROL LIPASE ABHD6"/>
    <property type="match status" value="1"/>
</dbReference>
<evidence type="ECO:0000313" key="2">
    <source>
        <dbReference type="EMBL" id="KAK9418666.1"/>
    </source>
</evidence>
<dbReference type="InterPro" id="IPR029058">
    <property type="entry name" value="AB_hydrolase_fold"/>
</dbReference>
<dbReference type="Proteomes" id="UP001408356">
    <property type="component" value="Unassembled WGS sequence"/>
</dbReference>
<name>A0ABR2UVQ3_9PEZI</name>
<protein>
    <submittedName>
        <fullName evidence="2">AB hydrolase-1 domain-containing protein</fullName>
    </submittedName>
</protein>
<evidence type="ECO:0000313" key="3">
    <source>
        <dbReference type="Proteomes" id="UP001408356"/>
    </source>
</evidence>
<dbReference type="PANTHER" id="PTHR43798">
    <property type="entry name" value="MONOACYLGLYCEROL LIPASE"/>
    <property type="match status" value="1"/>
</dbReference>
<keyword evidence="2" id="KW-0378">Hydrolase</keyword>
<gene>
    <name evidence="2" type="ORF">SUNI508_07923</name>
</gene>